<dbReference type="SUPFAM" id="SSF55961">
    <property type="entry name" value="Bet v1-like"/>
    <property type="match status" value="1"/>
</dbReference>
<dbReference type="Gene3D" id="3.30.530.20">
    <property type="match status" value="1"/>
</dbReference>
<dbReference type="PANTHER" id="PTHR10658">
    <property type="entry name" value="PHOSPHATIDYLINOSITOL TRANSFER PROTEIN"/>
    <property type="match status" value="1"/>
</dbReference>
<name>A0A0K2TQC1_LEPSM</name>
<dbReference type="InterPro" id="IPR055261">
    <property type="entry name" value="PI_transfer_N"/>
</dbReference>
<evidence type="ECO:0000313" key="2">
    <source>
        <dbReference type="EMBL" id="CDW28238.1"/>
    </source>
</evidence>
<feature type="domain" description="Phosphatidylinositol transfer protein N-terminal" evidence="1">
    <location>
        <begin position="1"/>
        <end position="89"/>
    </location>
</feature>
<dbReference type="InterPro" id="IPR001666">
    <property type="entry name" value="PI_transfer"/>
</dbReference>
<protein>
    <submittedName>
        <fullName evidence="2">Phosphatidylinositol transfer protein, cytoplasmic 1 [Trichechus manatus latirostris]</fullName>
    </submittedName>
</protein>
<dbReference type="OrthoDB" id="10053061at2759"/>
<dbReference type="GO" id="GO:0008526">
    <property type="term" value="F:phosphatidylinositol transfer activity"/>
    <property type="evidence" value="ECO:0007669"/>
    <property type="project" value="TreeGrafter"/>
</dbReference>
<dbReference type="InterPro" id="IPR023393">
    <property type="entry name" value="START-like_dom_sf"/>
</dbReference>
<dbReference type="EMBL" id="HACA01010877">
    <property type="protein sequence ID" value="CDW28238.1"/>
    <property type="molecule type" value="Transcribed_RNA"/>
</dbReference>
<organism evidence="2">
    <name type="scientific">Lepeophtheirus salmonis</name>
    <name type="common">Salmon louse</name>
    <name type="synonym">Caligus salmonis</name>
    <dbReference type="NCBI Taxonomy" id="72036"/>
    <lineage>
        <taxon>Eukaryota</taxon>
        <taxon>Metazoa</taxon>
        <taxon>Ecdysozoa</taxon>
        <taxon>Arthropoda</taxon>
        <taxon>Crustacea</taxon>
        <taxon>Multicrustacea</taxon>
        <taxon>Hexanauplia</taxon>
        <taxon>Copepoda</taxon>
        <taxon>Siphonostomatoida</taxon>
        <taxon>Caligidae</taxon>
        <taxon>Lepeophtheirus</taxon>
    </lineage>
</organism>
<dbReference type="GO" id="GO:0035091">
    <property type="term" value="F:phosphatidylinositol binding"/>
    <property type="evidence" value="ECO:0007669"/>
    <property type="project" value="TreeGrafter"/>
</dbReference>
<dbReference type="Pfam" id="PF02121">
    <property type="entry name" value="IP_trans"/>
    <property type="match status" value="1"/>
</dbReference>
<dbReference type="GO" id="GO:0005737">
    <property type="term" value="C:cytoplasm"/>
    <property type="evidence" value="ECO:0007669"/>
    <property type="project" value="TreeGrafter"/>
</dbReference>
<sequence>MITKEYRICMPLSVDEYHVGQLYMIAKHSAEQSKGGEGVEVVENRPHHDPVHGDGRFTEKRIYLSSRLPSFIKNLVPRIFYITEKAWNLVYSISPKKHGTIILLQSPSIRARLFPASQFIFKLNMRITMDHLTIA</sequence>
<accession>A0A0K2TQC1</accession>
<dbReference type="AlphaFoldDB" id="A0A0K2TQC1"/>
<evidence type="ECO:0000259" key="1">
    <source>
        <dbReference type="Pfam" id="PF02121"/>
    </source>
</evidence>
<gene>
    <name evidence="2" type="primary">PITPNC1</name>
</gene>
<dbReference type="PANTHER" id="PTHR10658:SF54">
    <property type="entry name" value="CYTOPLASMIC PHOSPHATIDYLINOSITOL TRANSFER PROTEIN 1"/>
    <property type="match status" value="1"/>
</dbReference>
<proteinExistence type="predicted"/>
<reference evidence="2" key="1">
    <citation type="submission" date="2014-05" db="EMBL/GenBank/DDBJ databases">
        <authorList>
            <person name="Chronopoulou M."/>
        </authorList>
    </citation>
    <scope>NUCLEOTIDE SEQUENCE</scope>
    <source>
        <tissue evidence="2">Whole organism</tissue>
    </source>
</reference>